<organism evidence="1 2">
    <name type="scientific">Winogradskyella epiphytica</name>
    <dbReference type="NCBI Taxonomy" id="262005"/>
    <lineage>
        <taxon>Bacteria</taxon>
        <taxon>Pseudomonadati</taxon>
        <taxon>Bacteroidota</taxon>
        <taxon>Flavobacteriia</taxon>
        <taxon>Flavobacteriales</taxon>
        <taxon>Flavobacteriaceae</taxon>
        <taxon>Winogradskyella</taxon>
    </lineage>
</organism>
<keyword evidence="2" id="KW-1185">Reference proteome</keyword>
<comment type="caution">
    <text evidence="1">The sequence shown here is derived from an EMBL/GenBank/DDBJ whole genome shotgun (WGS) entry which is preliminary data.</text>
</comment>
<name>A0A2V4WXP2_9FLAO</name>
<evidence type="ECO:0008006" key="3">
    <source>
        <dbReference type="Google" id="ProtNLM"/>
    </source>
</evidence>
<dbReference type="AlphaFoldDB" id="A0A2V4WXP2"/>
<dbReference type="Proteomes" id="UP000248054">
    <property type="component" value="Unassembled WGS sequence"/>
</dbReference>
<dbReference type="SUPFAM" id="SSF48371">
    <property type="entry name" value="ARM repeat"/>
    <property type="match status" value="1"/>
</dbReference>
<proteinExistence type="predicted"/>
<dbReference type="Pfam" id="PF13646">
    <property type="entry name" value="HEAT_2"/>
    <property type="match status" value="1"/>
</dbReference>
<dbReference type="RefSeq" id="WP_110475374.1">
    <property type="nucleotide sequence ID" value="NZ_BMWQ01000002.1"/>
</dbReference>
<reference evidence="1 2" key="1">
    <citation type="submission" date="2018-06" db="EMBL/GenBank/DDBJ databases">
        <title>Genomic Encyclopedia of Type Strains, Phase III (KMG-III): the genomes of soil and plant-associated and newly described type strains.</title>
        <authorList>
            <person name="Whitman W."/>
        </authorList>
    </citation>
    <scope>NUCLEOTIDE SEQUENCE [LARGE SCALE GENOMIC DNA]</scope>
    <source>
        <strain evidence="1 2">CECT 7945</strain>
    </source>
</reference>
<dbReference type="OrthoDB" id="712058at2"/>
<protein>
    <recommendedName>
        <fullName evidence="3">HEAT repeat protein</fullName>
    </recommendedName>
</protein>
<dbReference type="InterPro" id="IPR016024">
    <property type="entry name" value="ARM-type_fold"/>
</dbReference>
<dbReference type="Gene3D" id="1.25.10.10">
    <property type="entry name" value="Leucine-rich Repeat Variant"/>
    <property type="match status" value="1"/>
</dbReference>
<sequence length="228" mass="26578">MKKNNDEWVEQIIRIKEEQDSTNFDETQRIRNKENEYITMELRKAGFKVSSLFDLINFNQTNYHYIERLLEILVSDRLSDTWIKSGIIRAITVKNAKGISEKILLEYYSRLKPKLEKDSIGWSIGNWFECFYSDTYFGQISTISKNKSNGVSRQMFVMALGKTKKYYSEAEKLLLDLTHDDEVALHAISALGKLKSKKSIDRLTELTSAKNSRLKKEAKKSLKKIVKE</sequence>
<dbReference type="InterPro" id="IPR011989">
    <property type="entry name" value="ARM-like"/>
</dbReference>
<evidence type="ECO:0000313" key="2">
    <source>
        <dbReference type="Proteomes" id="UP000248054"/>
    </source>
</evidence>
<evidence type="ECO:0000313" key="1">
    <source>
        <dbReference type="EMBL" id="PYE82020.1"/>
    </source>
</evidence>
<gene>
    <name evidence="1" type="ORF">DFQ11_102600</name>
</gene>
<accession>A0A2V4WXP2</accession>
<dbReference type="EMBL" id="QJTD01000002">
    <property type="protein sequence ID" value="PYE82020.1"/>
    <property type="molecule type" value="Genomic_DNA"/>
</dbReference>